<keyword evidence="2" id="KW-0472">Membrane</keyword>
<feature type="region of interest" description="Disordered" evidence="1">
    <location>
        <begin position="589"/>
        <end position="616"/>
    </location>
</feature>
<gene>
    <name evidence="4" type="ORF">O9G_004028</name>
</gene>
<dbReference type="InterPro" id="IPR016137">
    <property type="entry name" value="RGS"/>
</dbReference>
<dbReference type="Pfam" id="PF00615">
    <property type="entry name" value="RGS"/>
    <property type="match status" value="1"/>
</dbReference>
<feature type="transmembrane region" description="Helical" evidence="2">
    <location>
        <begin position="917"/>
        <end position="936"/>
    </location>
</feature>
<dbReference type="Proteomes" id="UP000030755">
    <property type="component" value="Unassembled WGS sequence"/>
</dbReference>
<evidence type="ECO:0000256" key="2">
    <source>
        <dbReference type="SAM" id="Phobius"/>
    </source>
</evidence>
<dbReference type="PANTHER" id="PTHR34993">
    <property type="entry name" value="TRANSMEMBRANE PROTEIN"/>
    <property type="match status" value="1"/>
</dbReference>
<evidence type="ECO:0000313" key="5">
    <source>
        <dbReference type="Proteomes" id="UP000030755"/>
    </source>
</evidence>
<dbReference type="InterPro" id="IPR036305">
    <property type="entry name" value="RGS_sf"/>
</dbReference>
<name>A0A075B186_ROZAC</name>
<protein>
    <recommendedName>
        <fullName evidence="3">RGS domain-containing protein</fullName>
    </recommendedName>
</protein>
<feature type="transmembrane region" description="Helical" evidence="2">
    <location>
        <begin position="78"/>
        <end position="99"/>
    </location>
</feature>
<accession>A0A075B186</accession>
<reference evidence="4 5" key="1">
    <citation type="journal article" date="2013" name="Curr. Biol.">
        <title>Shared signatures of parasitism and phylogenomics unite Cryptomycota and microsporidia.</title>
        <authorList>
            <person name="James T.Y."/>
            <person name="Pelin A."/>
            <person name="Bonen L."/>
            <person name="Ahrendt S."/>
            <person name="Sain D."/>
            <person name="Corradi N."/>
            <person name="Stajich J.E."/>
        </authorList>
    </citation>
    <scope>NUCLEOTIDE SEQUENCE [LARGE SCALE GENOMIC DNA]</scope>
    <source>
        <strain evidence="4 5">CSF55</strain>
    </source>
</reference>
<feature type="transmembrane region" description="Helical" evidence="2">
    <location>
        <begin position="637"/>
        <end position="659"/>
    </location>
</feature>
<dbReference type="OrthoDB" id="5562302at2759"/>
<dbReference type="AlphaFoldDB" id="A0A075B186"/>
<feature type="compositionally biased region" description="Basic and acidic residues" evidence="1">
    <location>
        <begin position="592"/>
        <end position="616"/>
    </location>
</feature>
<feature type="transmembrane region" description="Helical" evidence="2">
    <location>
        <begin position="6"/>
        <end position="25"/>
    </location>
</feature>
<proteinExistence type="predicted"/>
<feature type="transmembrane region" description="Helical" evidence="2">
    <location>
        <begin position="894"/>
        <end position="911"/>
    </location>
</feature>
<keyword evidence="2" id="KW-1133">Transmembrane helix</keyword>
<feature type="transmembrane region" description="Helical" evidence="2">
    <location>
        <begin position="494"/>
        <end position="512"/>
    </location>
</feature>
<feature type="transmembrane region" description="Helical" evidence="2">
    <location>
        <begin position="992"/>
        <end position="1018"/>
    </location>
</feature>
<evidence type="ECO:0000313" key="4">
    <source>
        <dbReference type="EMBL" id="EPZ34721.1"/>
    </source>
</evidence>
<feature type="transmembrane region" description="Helical" evidence="2">
    <location>
        <begin position="722"/>
        <end position="745"/>
    </location>
</feature>
<dbReference type="SUPFAM" id="SSF48097">
    <property type="entry name" value="Regulator of G-protein signaling, RGS"/>
    <property type="match status" value="1"/>
</dbReference>
<dbReference type="EMBL" id="KE560925">
    <property type="protein sequence ID" value="EPZ34721.1"/>
    <property type="molecule type" value="Genomic_DNA"/>
</dbReference>
<feature type="transmembrane region" description="Helical" evidence="2">
    <location>
        <begin position="679"/>
        <end position="701"/>
    </location>
</feature>
<feature type="transmembrane region" description="Helical" evidence="2">
    <location>
        <begin position="558"/>
        <end position="580"/>
    </location>
</feature>
<feature type="domain" description="RGS" evidence="3">
    <location>
        <begin position="300"/>
        <end position="447"/>
    </location>
</feature>
<keyword evidence="2" id="KW-0812">Transmembrane</keyword>
<sequence>MDVEEVIIPFVLLPLLYSLTLLWAYQYRHEDYLEKRMFPVLFITTATNFVSGISYYPFKKPNSFQICWVQQIFYYSVASYFVFLYVMKTASVIIWIYLANHHDEKKRSRMGLEKPVLLFFGAVSRIVNRKAKSKESKDNELTYAIRKPDLKVFLFCSFCFNILQIILFSIGFFTTLDHMYDDGCALAPFYPMIVLVFTFMMLVGYFMFVLKKLKDNLGMLKDNLGMVKECKMIFITYCICLPIYAILDQTSNDPVTKVRTSKALALTVAIIVHYHSLVYPTILAMKFRYIKSLISLTEPALFSALNDPSSFKQIKMVAIESLAVENILFLEELKDFYDKIGEKFTYAKIKNENDNVVKTSPVLTSDKSLIVHTNLSRLCHTYMEQIYENFIKAGSPNELNLTNEVRKEFEDKMGSSDFSLSIFNPVKDEVLKIIFQNIFPSFQQNMYVGIVASVRITWPESWKSVLQYASYLRLNFLSQFSELKIPQVDVRAQHIFLANIFPLILAILLLIFFKSPKVVVWYVSLLASIGLLLVGLVSKFIGNSDANVIPTSSALSDIFLITGGVMAGLMILIFLGNYLLERRRKMKQVSPAREDDSKSDESSDDSSKPESEHELRESKANLEQFAYLHYKSKSFWVMFRNLVLSVILIFIGIICLSWLDLTKYTTLSFINIAQKALVLIGAPLGGPLIGFGSLLLINFMLNCHPKGRKYLTDLNFFWKKNVLKIALLLLSLSYIPISSSIFGMINCRLRQCSAGNEFYSHSVAYSSDLSDISATFLALNAPMCQSCNFTSDCSLATTTLCPGGSDYRLVEDPSFSCSSEIFYYYTPGAILMLISFTIGVPYLFHRVISISTSVIQQLPINVDDQSIKWKIMVHTTNSSCKSLFAMFEHKWKNYKLLLVLQKLIIVSVFIFARDLPFPLVCLMFVTQTVFAGLAIYSQPYISRIEVKLNLTGSKDFSSLSCCIISALNAVVAFLISFKDNFPTIFPYTIPEYIIYPLGVLNSIVPIGAAVLVIAYGFIYPEKNVIEQLQEAEKSKQQETVKNTSILRSTALLEEKQESVQNSQTASSSG</sequence>
<feature type="transmembrane region" description="Helical" evidence="2">
    <location>
        <begin position="822"/>
        <end position="844"/>
    </location>
</feature>
<feature type="transmembrane region" description="Helical" evidence="2">
    <location>
        <begin position="37"/>
        <end position="58"/>
    </location>
</feature>
<dbReference type="HOGENOM" id="CLU_287873_0_0_1"/>
<feature type="transmembrane region" description="Helical" evidence="2">
    <location>
        <begin position="188"/>
        <end position="210"/>
    </location>
</feature>
<dbReference type="PANTHER" id="PTHR34993:SF1">
    <property type="entry name" value="TRANSMEMBRANE PROTEIN"/>
    <property type="match status" value="1"/>
</dbReference>
<feature type="transmembrane region" description="Helical" evidence="2">
    <location>
        <begin position="956"/>
        <end position="977"/>
    </location>
</feature>
<keyword evidence="5" id="KW-1185">Reference proteome</keyword>
<feature type="transmembrane region" description="Helical" evidence="2">
    <location>
        <begin position="152"/>
        <end position="176"/>
    </location>
</feature>
<feature type="transmembrane region" description="Helical" evidence="2">
    <location>
        <begin position="519"/>
        <end position="538"/>
    </location>
</feature>
<dbReference type="Gene3D" id="1.10.167.10">
    <property type="entry name" value="Regulator of G-protein Signalling 4, domain 2"/>
    <property type="match status" value="1"/>
</dbReference>
<organism evidence="4 5">
    <name type="scientific">Rozella allomycis (strain CSF55)</name>
    <dbReference type="NCBI Taxonomy" id="988480"/>
    <lineage>
        <taxon>Eukaryota</taxon>
        <taxon>Fungi</taxon>
        <taxon>Fungi incertae sedis</taxon>
        <taxon>Cryptomycota</taxon>
        <taxon>Cryptomycota incertae sedis</taxon>
        <taxon>Rozella</taxon>
    </lineage>
</organism>
<dbReference type="InterPro" id="IPR044926">
    <property type="entry name" value="RGS_subdomain_2"/>
</dbReference>
<dbReference type="PROSITE" id="PS50132">
    <property type="entry name" value="RGS"/>
    <property type="match status" value="1"/>
</dbReference>
<evidence type="ECO:0000259" key="3">
    <source>
        <dbReference type="PROSITE" id="PS50132"/>
    </source>
</evidence>
<evidence type="ECO:0000256" key="1">
    <source>
        <dbReference type="SAM" id="MobiDB-lite"/>
    </source>
</evidence>